<keyword evidence="4" id="KW-0597">Phosphoprotein</keyword>
<evidence type="ECO:0000259" key="14">
    <source>
        <dbReference type="PROSITE" id="PS50885"/>
    </source>
</evidence>
<keyword evidence="5" id="KW-0808">Transferase</keyword>
<dbReference type="PANTHER" id="PTHR24421">
    <property type="entry name" value="NITRATE/NITRITE SENSOR PROTEIN NARX-RELATED"/>
    <property type="match status" value="1"/>
</dbReference>
<evidence type="ECO:0000313" key="16">
    <source>
        <dbReference type="Proteomes" id="UP000327294"/>
    </source>
</evidence>
<evidence type="ECO:0000256" key="1">
    <source>
        <dbReference type="ARBA" id="ARBA00000085"/>
    </source>
</evidence>
<keyword evidence="6 13" id="KW-0812">Transmembrane</keyword>
<keyword evidence="16" id="KW-1185">Reference proteome</keyword>
<keyword evidence="8" id="KW-0418">Kinase</keyword>
<feature type="compositionally biased region" description="Gly residues" evidence="12">
    <location>
        <begin position="329"/>
        <end position="345"/>
    </location>
</feature>
<comment type="catalytic activity">
    <reaction evidence="1">
        <text>ATP + protein L-histidine = ADP + protein N-phospho-L-histidine.</text>
        <dbReference type="EC" id="2.7.13.3"/>
    </reaction>
</comment>
<accession>A0A5P8JXI4</accession>
<dbReference type="Pfam" id="PF00672">
    <property type="entry name" value="HAMP"/>
    <property type="match status" value="1"/>
</dbReference>
<gene>
    <name evidence="15" type="ORF">F9278_01640</name>
</gene>
<dbReference type="SMART" id="SM00304">
    <property type="entry name" value="HAMP"/>
    <property type="match status" value="1"/>
</dbReference>
<dbReference type="GO" id="GO:0000155">
    <property type="term" value="F:phosphorelay sensor kinase activity"/>
    <property type="evidence" value="ECO:0007669"/>
    <property type="project" value="InterPro"/>
</dbReference>
<comment type="subcellular location">
    <subcellularLocation>
        <location evidence="2">Membrane</location>
    </subcellularLocation>
</comment>
<dbReference type="PROSITE" id="PS50885">
    <property type="entry name" value="HAMP"/>
    <property type="match status" value="1"/>
</dbReference>
<feature type="region of interest" description="Disordered" evidence="12">
    <location>
        <begin position="327"/>
        <end position="380"/>
    </location>
</feature>
<dbReference type="KEGG" id="sphv:F9278_01640"/>
<evidence type="ECO:0000256" key="13">
    <source>
        <dbReference type="SAM" id="Phobius"/>
    </source>
</evidence>
<dbReference type="CDD" id="cd06225">
    <property type="entry name" value="HAMP"/>
    <property type="match status" value="1"/>
</dbReference>
<evidence type="ECO:0000256" key="5">
    <source>
        <dbReference type="ARBA" id="ARBA00022679"/>
    </source>
</evidence>
<feature type="domain" description="HAMP" evidence="14">
    <location>
        <begin position="56"/>
        <end position="108"/>
    </location>
</feature>
<evidence type="ECO:0000256" key="2">
    <source>
        <dbReference type="ARBA" id="ARBA00004370"/>
    </source>
</evidence>
<keyword evidence="13" id="KW-0472">Membrane</keyword>
<keyword evidence="9" id="KW-0067">ATP-binding</keyword>
<evidence type="ECO:0000256" key="8">
    <source>
        <dbReference type="ARBA" id="ARBA00022777"/>
    </source>
</evidence>
<sequence length="380" mass="40086">MSLYWRILLSNAAVLLVAVLLLLGPVTVSTPVLFGEALVLLAGLVVMLIANAVLLRVGLAPLGRLTRAMTTADLLRPGSRTTVTGPVEIAELTKTFNAMLARLEAERAMSSGRALSAQEAERRRLARELHDEVGQTLTAVLLQLRHAADLAPRAVRTDLRQAQETTRAGLEEIRRIARRLRPGVLEELGLHSALRALTAEFTTARLRVTAHITPGLPRLDQDTELVLYRIAQESLTNTARHAEATRAEVHLRLLPDDRIALLVRDDGRGIASAPEGAGINGMRERSLLIGADLHIGPGPEGGTEVRLHVTAGAMTYGGTVWGETASGGTSAGGTSAGGITAGGARPGAATPVGAPRTETPRGGTPGDKLSAADRIRETSP</sequence>
<feature type="transmembrane region" description="Helical" evidence="13">
    <location>
        <begin position="38"/>
        <end position="59"/>
    </location>
</feature>
<dbReference type="SUPFAM" id="SSF55874">
    <property type="entry name" value="ATPase domain of HSP90 chaperone/DNA topoisomerase II/histidine kinase"/>
    <property type="match status" value="1"/>
</dbReference>
<dbReference type="CDD" id="cd16917">
    <property type="entry name" value="HATPase_UhpB-NarQ-NarX-like"/>
    <property type="match status" value="1"/>
</dbReference>
<dbReference type="InterPro" id="IPR003660">
    <property type="entry name" value="HAMP_dom"/>
</dbReference>
<dbReference type="PANTHER" id="PTHR24421:SF10">
    <property type="entry name" value="NITRATE_NITRITE SENSOR PROTEIN NARQ"/>
    <property type="match status" value="1"/>
</dbReference>
<feature type="compositionally biased region" description="Low complexity" evidence="12">
    <location>
        <begin position="346"/>
        <end position="357"/>
    </location>
</feature>
<dbReference type="Pfam" id="PF02518">
    <property type="entry name" value="HATPase_c"/>
    <property type="match status" value="1"/>
</dbReference>
<proteinExistence type="predicted"/>
<keyword evidence="7" id="KW-0547">Nucleotide-binding</keyword>
<evidence type="ECO:0000256" key="4">
    <source>
        <dbReference type="ARBA" id="ARBA00022553"/>
    </source>
</evidence>
<dbReference type="AlphaFoldDB" id="A0A5P8JXI4"/>
<dbReference type="GO" id="GO:0016020">
    <property type="term" value="C:membrane"/>
    <property type="evidence" value="ECO:0007669"/>
    <property type="project" value="UniProtKB-SubCell"/>
</dbReference>
<feature type="compositionally biased region" description="Basic and acidic residues" evidence="12">
    <location>
        <begin position="370"/>
        <end position="380"/>
    </location>
</feature>
<protein>
    <recommendedName>
        <fullName evidence="3">histidine kinase</fullName>
        <ecNumber evidence="3">2.7.13.3</ecNumber>
    </recommendedName>
</protein>
<dbReference type="InterPro" id="IPR003594">
    <property type="entry name" value="HATPase_dom"/>
</dbReference>
<dbReference type="Gene3D" id="1.20.5.1930">
    <property type="match status" value="1"/>
</dbReference>
<evidence type="ECO:0000256" key="7">
    <source>
        <dbReference type="ARBA" id="ARBA00022741"/>
    </source>
</evidence>
<dbReference type="EC" id="2.7.13.3" evidence="3"/>
<organism evidence="15 16">
    <name type="scientific">Streptomyces phaeolivaceus</name>
    <dbReference type="NCBI Taxonomy" id="2653200"/>
    <lineage>
        <taxon>Bacteria</taxon>
        <taxon>Bacillati</taxon>
        <taxon>Actinomycetota</taxon>
        <taxon>Actinomycetes</taxon>
        <taxon>Kitasatosporales</taxon>
        <taxon>Streptomycetaceae</taxon>
        <taxon>Streptomyces</taxon>
    </lineage>
</organism>
<evidence type="ECO:0000256" key="9">
    <source>
        <dbReference type="ARBA" id="ARBA00022840"/>
    </source>
</evidence>
<dbReference type="InterPro" id="IPR011712">
    <property type="entry name" value="Sig_transdc_His_kin_sub3_dim/P"/>
</dbReference>
<dbReference type="InterPro" id="IPR036890">
    <property type="entry name" value="HATPase_C_sf"/>
</dbReference>
<evidence type="ECO:0000256" key="10">
    <source>
        <dbReference type="ARBA" id="ARBA00022989"/>
    </source>
</evidence>
<dbReference type="GO" id="GO:0005524">
    <property type="term" value="F:ATP binding"/>
    <property type="evidence" value="ECO:0007669"/>
    <property type="project" value="UniProtKB-KW"/>
</dbReference>
<evidence type="ECO:0000256" key="6">
    <source>
        <dbReference type="ARBA" id="ARBA00022692"/>
    </source>
</evidence>
<evidence type="ECO:0000256" key="11">
    <source>
        <dbReference type="ARBA" id="ARBA00023012"/>
    </source>
</evidence>
<keyword evidence="10 13" id="KW-1133">Transmembrane helix</keyword>
<keyword evidence="11" id="KW-0902">Two-component regulatory system</keyword>
<dbReference type="RefSeq" id="WP_152166646.1">
    <property type="nucleotide sequence ID" value="NZ_CP045096.1"/>
</dbReference>
<evidence type="ECO:0000256" key="12">
    <source>
        <dbReference type="SAM" id="MobiDB-lite"/>
    </source>
</evidence>
<reference evidence="15 16" key="1">
    <citation type="submission" date="2019-10" db="EMBL/GenBank/DDBJ databases">
        <title>Streptomyces sp. strain GY16 isolated from leaves of Broussonetia papyrifera.</title>
        <authorList>
            <person name="Mo P."/>
        </authorList>
    </citation>
    <scope>NUCLEOTIDE SEQUENCE [LARGE SCALE GENOMIC DNA]</scope>
    <source>
        <strain evidence="15 16">GY16</strain>
    </source>
</reference>
<dbReference type="InterPro" id="IPR050482">
    <property type="entry name" value="Sensor_HK_TwoCompSys"/>
</dbReference>
<evidence type="ECO:0000256" key="3">
    <source>
        <dbReference type="ARBA" id="ARBA00012438"/>
    </source>
</evidence>
<evidence type="ECO:0000313" key="15">
    <source>
        <dbReference type="EMBL" id="QFQ95109.1"/>
    </source>
</evidence>
<name>A0A5P8JXI4_9ACTN</name>
<dbReference type="Pfam" id="PF07730">
    <property type="entry name" value="HisKA_3"/>
    <property type="match status" value="1"/>
</dbReference>
<dbReference type="GO" id="GO:0046983">
    <property type="term" value="F:protein dimerization activity"/>
    <property type="evidence" value="ECO:0007669"/>
    <property type="project" value="InterPro"/>
</dbReference>
<dbReference type="Gene3D" id="3.30.565.10">
    <property type="entry name" value="Histidine kinase-like ATPase, C-terminal domain"/>
    <property type="match status" value="1"/>
</dbReference>
<dbReference type="Proteomes" id="UP000327294">
    <property type="component" value="Chromosome"/>
</dbReference>
<dbReference type="EMBL" id="CP045096">
    <property type="protein sequence ID" value="QFQ95109.1"/>
    <property type="molecule type" value="Genomic_DNA"/>
</dbReference>